<evidence type="ECO:0000256" key="6">
    <source>
        <dbReference type="ARBA" id="ARBA00023316"/>
    </source>
</evidence>
<dbReference type="Gene3D" id="3.40.630.30">
    <property type="match status" value="2"/>
</dbReference>
<evidence type="ECO:0000256" key="2">
    <source>
        <dbReference type="ARBA" id="ARBA00022679"/>
    </source>
</evidence>
<sequence>MTQKTTPPITDTAWDAFAAAHADGNILQSSAWARFKRQWGWDVRRLLWPTPASPRAGAQVLVKRMPLGFSMLYVPRGPLVATDDAEALHAIFAALHTLARAERALVLTIEPPWVMSREEAAAILQPYGFRPGVADVQPRATILLDLRPSLDDILAQMKQKWRYNIRLSARKGVRVREGGEDDFPIYDALMRETGARDGFGVRPLAYYRDAWRAFQPDQSRLFIAEYEGEPLAALLAFRFGRVGYYLYGASSSRERNRMPNHALQWAAIQWAKAGGCEWYDFWGIPPDAPDDGNVETWKEGGLWGVYRFKHGFGGQVVKYPGAFDAVYNRTAYWLYRRMRGRE</sequence>
<evidence type="ECO:0000313" key="11">
    <source>
        <dbReference type="Proteomes" id="UP000050502"/>
    </source>
</evidence>
<dbReference type="EMBL" id="BBZA01000105">
    <property type="protein sequence ID" value="GAP62994.1"/>
    <property type="molecule type" value="Genomic_DNA"/>
</dbReference>
<evidence type="ECO:0000256" key="5">
    <source>
        <dbReference type="ARBA" id="ARBA00023315"/>
    </source>
</evidence>
<comment type="similarity">
    <text evidence="1">Belongs to the FemABX family.</text>
</comment>
<dbReference type="OrthoDB" id="9785911at2"/>
<organism evidence="8 10">
    <name type="scientific">Ardenticatena maritima</name>
    <dbReference type="NCBI Taxonomy" id="872965"/>
    <lineage>
        <taxon>Bacteria</taxon>
        <taxon>Bacillati</taxon>
        <taxon>Chloroflexota</taxon>
        <taxon>Ardenticatenia</taxon>
        <taxon>Ardenticatenales</taxon>
        <taxon>Ardenticatenaceae</taxon>
        <taxon>Ardenticatena</taxon>
    </lineage>
</organism>
<proteinExistence type="inferred from homology"/>
<dbReference type="InterPro" id="IPR050644">
    <property type="entry name" value="PG_Glycine_Bridge_Synth"/>
</dbReference>
<keyword evidence="5" id="KW-0012">Acyltransferase</keyword>
<dbReference type="PANTHER" id="PTHR36174:SF1">
    <property type="entry name" value="LIPID II:GLYCINE GLYCYLTRANSFERASE"/>
    <property type="match status" value="1"/>
</dbReference>
<gene>
    <name evidence="8" type="ORF">ARMA_1417</name>
    <name evidence="9" type="ORF">SE16_07930</name>
</gene>
<reference evidence="10" key="3">
    <citation type="submission" date="2015-08" db="EMBL/GenBank/DDBJ databases">
        <title>Draft Genome Sequence of a Heterotrophic Facultative Anaerobic Bacterium Ardenticatena maritima Strain 110S.</title>
        <authorList>
            <person name="Kawaichi S."/>
            <person name="Yoshida T."/>
            <person name="Sako Y."/>
            <person name="Nakamura R."/>
        </authorList>
    </citation>
    <scope>NUCLEOTIDE SEQUENCE [LARGE SCALE GENOMIC DNA]</scope>
    <source>
        <strain evidence="10">110S</strain>
    </source>
</reference>
<evidence type="ECO:0000256" key="4">
    <source>
        <dbReference type="ARBA" id="ARBA00022984"/>
    </source>
</evidence>
<dbReference type="Proteomes" id="UP000050502">
    <property type="component" value="Unassembled WGS sequence"/>
</dbReference>
<reference evidence="8 10" key="1">
    <citation type="journal article" date="2015" name="Genome Announc.">
        <title>Draft Genome Sequence of a Heterotrophic Facultative Anaerobic Thermophilic Bacterium, Ardenticatena maritima Strain 110ST.</title>
        <authorList>
            <person name="Kawaichi S."/>
            <person name="Yoshida T."/>
            <person name="Sako Y."/>
            <person name="Nakamura R."/>
        </authorList>
    </citation>
    <scope>NUCLEOTIDE SEQUENCE [LARGE SCALE GENOMIC DNA]</scope>
    <source>
        <strain evidence="8 10">110S</strain>
    </source>
</reference>
<dbReference type="GO" id="GO:0016755">
    <property type="term" value="F:aminoacyltransferase activity"/>
    <property type="evidence" value="ECO:0007669"/>
    <property type="project" value="InterPro"/>
</dbReference>
<evidence type="ECO:0000256" key="1">
    <source>
        <dbReference type="ARBA" id="ARBA00009943"/>
    </source>
</evidence>
<dbReference type="GO" id="GO:0071555">
    <property type="term" value="P:cell wall organization"/>
    <property type="evidence" value="ECO:0007669"/>
    <property type="project" value="UniProtKB-KW"/>
</dbReference>
<evidence type="ECO:0000313" key="9">
    <source>
        <dbReference type="EMBL" id="KPL88649.1"/>
    </source>
</evidence>
<evidence type="ECO:0000313" key="10">
    <source>
        <dbReference type="Proteomes" id="UP000037784"/>
    </source>
</evidence>
<keyword evidence="10" id="KW-1185">Reference proteome</keyword>
<dbReference type="AlphaFoldDB" id="A0A0M9UCI7"/>
<evidence type="ECO:0000256" key="3">
    <source>
        <dbReference type="ARBA" id="ARBA00022960"/>
    </source>
</evidence>
<dbReference type="PANTHER" id="PTHR36174">
    <property type="entry name" value="LIPID II:GLYCINE GLYCYLTRANSFERASE"/>
    <property type="match status" value="1"/>
</dbReference>
<evidence type="ECO:0000259" key="7">
    <source>
        <dbReference type="PROSITE" id="PS51186"/>
    </source>
</evidence>
<dbReference type="Proteomes" id="UP000037784">
    <property type="component" value="Unassembled WGS sequence"/>
</dbReference>
<dbReference type="PATRIC" id="fig|872965.6.peg.1625"/>
<feature type="domain" description="N-acetyltransferase" evidence="7">
    <location>
        <begin position="173"/>
        <end position="339"/>
    </location>
</feature>
<keyword evidence="4" id="KW-0573">Peptidoglycan synthesis</keyword>
<dbReference type="GO" id="GO:0008360">
    <property type="term" value="P:regulation of cell shape"/>
    <property type="evidence" value="ECO:0007669"/>
    <property type="project" value="UniProtKB-KW"/>
</dbReference>
<keyword evidence="6" id="KW-0961">Cell wall biogenesis/degradation</keyword>
<evidence type="ECO:0000313" key="8">
    <source>
        <dbReference type="EMBL" id="GAP62994.1"/>
    </source>
</evidence>
<accession>A0A0M9UCI7</accession>
<dbReference type="STRING" id="872965.SE16_07930"/>
<dbReference type="InterPro" id="IPR003447">
    <property type="entry name" value="FEMABX"/>
</dbReference>
<dbReference type="RefSeq" id="WP_054492869.1">
    <property type="nucleotide sequence ID" value="NZ_BBZA01000105.1"/>
</dbReference>
<dbReference type="InParanoid" id="A0A0M9UCI7"/>
<dbReference type="GO" id="GO:0009252">
    <property type="term" value="P:peptidoglycan biosynthetic process"/>
    <property type="evidence" value="ECO:0007669"/>
    <property type="project" value="UniProtKB-KW"/>
</dbReference>
<dbReference type="GO" id="GO:0016747">
    <property type="term" value="F:acyltransferase activity, transferring groups other than amino-acyl groups"/>
    <property type="evidence" value="ECO:0007669"/>
    <property type="project" value="InterPro"/>
</dbReference>
<dbReference type="InterPro" id="IPR016181">
    <property type="entry name" value="Acyl_CoA_acyltransferase"/>
</dbReference>
<dbReference type="PROSITE" id="PS51186">
    <property type="entry name" value="GNAT"/>
    <property type="match status" value="1"/>
</dbReference>
<dbReference type="SUPFAM" id="SSF55729">
    <property type="entry name" value="Acyl-CoA N-acyltransferases (Nat)"/>
    <property type="match status" value="2"/>
</dbReference>
<keyword evidence="3" id="KW-0133">Cell shape</keyword>
<reference evidence="9 11" key="2">
    <citation type="submission" date="2015-07" db="EMBL/GenBank/DDBJ databases">
        <title>Whole genome sequence of Ardenticatena maritima DSM 23922.</title>
        <authorList>
            <person name="Hemp J."/>
            <person name="Ward L.M."/>
            <person name="Pace L.A."/>
            <person name="Fischer W.W."/>
        </authorList>
    </citation>
    <scope>NUCLEOTIDE SEQUENCE [LARGE SCALE GENOMIC DNA]</scope>
    <source>
        <strain evidence="9 11">110S</strain>
    </source>
</reference>
<dbReference type="PROSITE" id="PS51191">
    <property type="entry name" value="FEMABX"/>
    <property type="match status" value="1"/>
</dbReference>
<dbReference type="Pfam" id="PF02388">
    <property type="entry name" value="FemAB"/>
    <property type="match status" value="2"/>
</dbReference>
<name>A0A0M9UCI7_9CHLR</name>
<keyword evidence="2" id="KW-0808">Transferase</keyword>
<protein>
    <recommendedName>
        <fullName evidence="7">N-acetyltransferase domain-containing protein</fullName>
    </recommendedName>
</protein>
<dbReference type="InterPro" id="IPR000182">
    <property type="entry name" value="GNAT_dom"/>
</dbReference>
<dbReference type="EMBL" id="LGKN01000004">
    <property type="protein sequence ID" value="KPL88649.1"/>
    <property type="molecule type" value="Genomic_DNA"/>
</dbReference>
<comment type="caution">
    <text evidence="8">The sequence shown here is derived from an EMBL/GenBank/DDBJ whole genome shotgun (WGS) entry which is preliminary data.</text>
</comment>